<proteinExistence type="predicted"/>
<keyword evidence="2" id="KW-1185">Reference proteome</keyword>
<protein>
    <submittedName>
        <fullName evidence="1">Uncharacterized protein</fullName>
    </submittedName>
</protein>
<sequence>MGRRKNSQTSTSLNNTQHQATKVCFDDDDEEENINLDDSIVATEKAIAMDDVTMSDPNAPFVDGGDDDKTSADYYFDSYSHFGIHEEMLKDAVRTKTYQNVIFQNKFLFKDKVVLDVGAGTGILSLFCAKAGAAHVYAVECSHIANMAKEIVESNGFSNVITVMKGKIEDIELPVAKVDIIISEWMGYFLLFENMLDSVLYARDKWLVNDGIVLPDKASLYLTAIEDAEYKEDKIEFWNNVYGFDMTCIKKQAMGEPLVDTVDQNQIVTNCQLLKTMDISKMVSGDTSFTVPFKLVAERDDYIHALVAYFDVSFTKCHKLMGFSTGPRSRATHWKQTVLYLEDVLTICQGEALIGSMTVAPNKKNPHRKRHWAEIDDAQTASLSVGCLPKQASSLEGLGTNGSAGILFSNPREESLTRIKLESSVLKWIVHNKVRHKQDGIKESKKTAKRNANVKHGEDAVISVATWGFQPAIKLARDGFVVASYPAFAIAKSVKKTTNDPDLQQVFAPNAKLLKAVSEDVREAGGILTMEDQKNYKVDIMDSLAANILGCNVYMECHYLQVERLDCLCVFSLAFYINQDIDDYEQERLLTIKLLLVSLSLCRDSQDHGTSYSSVVEEITEVNDEQQYIMVLELEFSLLRLELCSTAPTEINPDMLQQILSNLTRDLCLLP</sequence>
<accession>A0ACC4C4Q6</accession>
<comment type="caution">
    <text evidence="1">The sequence shown here is derived from an EMBL/GenBank/DDBJ whole genome shotgun (WGS) entry which is preliminary data.</text>
</comment>
<dbReference type="Proteomes" id="UP000309997">
    <property type="component" value="Unassembled WGS sequence"/>
</dbReference>
<evidence type="ECO:0000313" key="1">
    <source>
        <dbReference type="EMBL" id="KAL3586207.1"/>
    </source>
</evidence>
<gene>
    <name evidence="1" type="ORF">D5086_013074</name>
</gene>
<organism evidence="1 2">
    <name type="scientific">Populus alba</name>
    <name type="common">White poplar</name>
    <dbReference type="NCBI Taxonomy" id="43335"/>
    <lineage>
        <taxon>Eukaryota</taxon>
        <taxon>Viridiplantae</taxon>
        <taxon>Streptophyta</taxon>
        <taxon>Embryophyta</taxon>
        <taxon>Tracheophyta</taxon>
        <taxon>Spermatophyta</taxon>
        <taxon>Magnoliopsida</taxon>
        <taxon>eudicotyledons</taxon>
        <taxon>Gunneridae</taxon>
        <taxon>Pentapetalae</taxon>
        <taxon>rosids</taxon>
        <taxon>fabids</taxon>
        <taxon>Malpighiales</taxon>
        <taxon>Salicaceae</taxon>
        <taxon>Saliceae</taxon>
        <taxon>Populus</taxon>
    </lineage>
</organism>
<evidence type="ECO:0000313" key="2">
    <source>
        <dbReference type="Proteomes" id="UP000309997"/>
    </source>
</evidence>
<reference evidence="1 2" key="1">
    <citation type="journal article" date="2024" name="Plant Biotechnol. J.">
        <title>Genome and CRISPR/Cas9 system of a widespread forest tree (Populus alba) in the world.</title>
        <authorList>
            <person name="Liu Y.J."/>
            <person name="Jiang P.F."/>
            <person name="Han X.M."/>
            <person name="Li X.Y."/>
            <person name="Wang H.M."/>
            <person name="Wang Y.J."/>
            <person name="Wang X.X."/>
            <person name="Zeng Q.Y."/>
        </authorList>
    </citation>
    <scope>NUCLEOTIDE SEQUENCE [LARGE SCALE GENOMIC DNA]</scope>
    <source>
        <strain evidence="2">cv. PAL-ZL1</strain>
    </source>
</reference>
<dbReference type="EMBL" id="RCHU02000006">
    <property type="protein sequence ID" value="KAL3586207.1"/>
    <property type="molecule type" value="Genomic_DNA"/>
</dbReference>
<name>A0ACC4C4Q6_POPAL</name>